<dbReference type="GO" id="GO:0005576">
    <property type="term" value="C:extracellular region"/>
    <property type="evidence" value="ECO:0007669"/>
    <property type="project" value="UniProtKB-SubCell"/>
</dbReference>
<evidence type="ECO:0000256" key="4">
    <source>
        <dbReference type="ARBA" id="ARBA00022734"/>
    </source>
</evidence>
<dbReference type="eggNOG" id="KOG4297">
    <property type="taxonomic scope" value="Eukaryota"/>
</dbReference>
<dbReference type="InterPro" id="IPR051663">
    <property type="entry name" value="CLec_Tetranectin-domain"/>
</dbReference>
<evidence type="ECO:0000313" key="7">
    <source>
        <dbReference type="Proteomes" id="UP000007266"/>
    </source>
</evidence>
<dbReference type="InterPro" id="IPR016186">
    <property type="entry name" value="C-type_lectin-like/link_sf"/>
</dbReference>
<dbReference type="CDD" id="cd00037">
    <property type="entry name" value="CLECT"/>
    <property type="match status" value="1"/>
</dbReference>
<name>D6WJX9_TRICA</name>
<accession>D6WJX9</accession>
<dbReference type="EMBL" id="KQ971342">
    <property type="protein sequence ID" value="EFA04652.2"/>
    <property type="molecule type" value="Genomic_DNA"/>
</dbReference>
<dbReference type="PROSITE" id="PS50041">
    <property type="entry name" value="C_TYPE_LECTIN_2"/>
    <property type="match status" value="1"/>
</dbReference>
<gene>
    <name evidence="6" type="primary">AUGUSTUS-3.0.2_14053</name>
    <name evidence="6" type="ORF">TcasGA2_TC014053</name>
</gene>
<sequence>MCAQNHRFLKFHKLRSCFKSTLPILSWKQFDNVRDCMQFTRDKNGLAFNFSPPELQKARSCEVLGCPEVHNSTTFVFDPSYDYYSAYGDFNSTANATCLRSVGLFQVVQEKMNYSSAARRCQDLGGDLADILTEARTNALAALLKSLPNWYKGAYVGLDDITVEGSFETPMGDFLQCSRFRAWAVGHPRPGRRKEDCVMLDVEKTWRALNCKIKLDFICEFYPTPPDNTLNEFKYQNCSLVKSKKKKQECETNNELFELYNSSTRIDQCALMNDFEF</sequence>
<dbReference type="InParanoid" id="D6WJX9"/>
<dbReference type="OMA" id="FLYRAWH"/>
<evidence type="ECO:0000256" key="1">
    <source>
        <dbReference type="ARBA" id="ARBA00004613"/>
    </source>
</evidence>
<dbReference type="HOGENOM" id="CLU_075159_0_0_1"/>
<dbReference type="SUPFAM" id="SSF56436">
    <property type="entry name" value="C-type lectin-like"/>
    <property type="match status" value="1"/>
</dbReference>
<organism evidence="6 7">
    <name type="scientific">Tribolium castaneum</name>
    <name type="common">Red flour beetle</name>
    <dbReference type="NCBI Taxonomy" id="7070"/>
    <lineage>
        <taxon>Eukaryota</taxon>
        <taxon>Metazoa</taxon>
        <taxon>Ecdysozoa</taxon>
        <taxon>Arthropoda</taxon>
        <taxon>Hexapoda</taxon>
        <taxon>Insecta</taxon>
        <taxon>Pterygota</taxon>
        <taxon>Neoptera</taxon>
        <taxon>Endopterygota</taxon>
        <taxon>Coleoptera</taxon>
        <taxon>Polyphaga</taxon>
        <taxon>Cucujiformia</taxon>
        <taxon>Tenebrionidae</taxon>
        <taxon>Tenebrionidae incertae sedis</taxon>
        <taxon>Tribolium</taxon>
    </lineage>
</organism>
<evidence type="ECO:0000256" key="3">
    <source>
        <dbReference type="ARBA" id="ARBA00022729"/>
    </source>
</evidence>
<dbReference type="PANTHER" id="PTHR22799">
    <property type="entry name" value="TETRANECTIN-RELATED"/>
    <property type="match status" value="1"/>
</dbReference>
<dbReference type="InterPro" id="IPR016187">
    <property type="entry name" value="CTDL_fold"/>
</dbReference>
<dbReference type="PANTHER" id="PTHR22799:SF1">
    <property type="entry name" value="C-TYPE LECTIN DOMAIN FAMILY 11 MEMBER A"/>
    <property type="match status" value="1"/>
</dbReference>
<dbReference type="Proteomes" id="UP000007266">
    <property type="component" value="Linkage group 5"/>
</dbReference>
<comment type="subcellular location">
    <subcellularLocation>
        <location evidence="1">Secreted</location>
    </subcellularLocation>
</comment>
<proteinExistence type="predicted"/>
<evidence type="ECO:0000313" key="6">
    <source>
        <dbReference type="EMBL" id="EFA04652.2"/>
    </source>
</evidence>
<keyword evidence="7" id="KW-1185">Reference proteome</keyword>
<dbReference type="Gene3D" id="3.10.100.10">
    <property type="entry name" value="Mannose-Binding Protein A, subunit A"/>
    <property type="match status" value="1"/>
</dbReference>
<dbReference type="InterPro" id="IPR001304">
    <property type="entry name" value="C-type_lectin-like"/>
</dbReference>
<evidence type="ECO:0000256" key="2">
    <source>
        <dbReference type="ARBA" id="ARBA00022525"/>
    </source>
</evidence>
<keyword evidence="2" id="KW-0964">Secreted</keyword>
<dbReference type="AlphaFoldDB" id="D6WJX9"/>
<protein>
    <recommendedName>
        <fullName evidence="5">C-type lectin domain-containing protein</fullName>
    </recommendedName>
</protein>
<dbReference type="Pfam" id="PF00059">
    <property type="entry name" value="Lectin_C"/>
    <property type="match status" value="1"/>
</dbReference>
<evidence type="ECO:0000259" key="5">
    <source>
        <dbReference type="PROSITE" id="PS50041"/>
    </source>
</evidence>
<reference evidence="6 7" key="1">
    <citation type="journal article" date="2008" name="Nature">
        <title>The genome of the model beetle and pest Tribolium castaneum.</title>
        <authorList>
            <consortium name="Tribolium Genome Sequencing Consortium"/>
            <person name="Richards S."/>
            <person name="Gibbs R.A."/>
            <person name="Weinstock G.M."/>
            <person name="Brown S.J."/>
            <person name="Denell R."/>
            <person name="Beeman R.W."/>
            <person name="Gibbs R."/>
            <person name="Beeman R.W."/>
            <person name="Brown S.J."/>
            <person name="Bucher G."/>
            <person name="Friedrich M."/>
            <person name="Grimmelikhuijzen C.J."/>
            <person name="Klingler M."/>
            <person name="Lorenzen M."/>
            <person name="Richards S."/>
            <person name="Roth S."/>
            <person name="Schroder R."/>
            <person name="Tautz D."/>
            <person name="Zdobnov E.M."/>
            <person name="Muzny D."/>
            <person name="Gibbs R.A."/>
            <person name="Weinstock G.M."/>
            <person name="Attaway T."/>
            <person name="Bell S."/>
            <person name="Buhay C.J."/>
            <person name="Chandrabose M.N."/>
            <person name="Chavez D."/>
            <person name="Clerk-Blankenburg K.P."/>
            <person name="Cree A."/>
            <person name="Dao M."/>
            <person name="Davis C."/>
            <person name="Chacko J."/>
            <person name="Dinh H."/>
            <person name="Dugan-Rocha S."/>
            <person name="Fowler G."/>
            <person name="Garner T.T."/>
            <person name="Garnes J."/>
            <person name="Gnirke A."/>
            <person name="Hawes A."/>
            <person name="Hernandez J."/>
            <person name="Hines S."/>
            <person name="Holder M."/>
            <person name="Hume J."/>
            <person name="Jhangiani S.N."/>
            <person name="Joshi V."/>
            <person name="Khan Z.M."/>
            <person name="Jackson L."/>
            <person name="Kovar C."/>
            <person name="Kowis A."/>
            <person name="Lee S."/>
            <person name="Lewis L.R."/>
            <person name="Margolis J."/>
            <person name="Morgan M."/>
            <person name="Nazareth L.V."/>
            <person name="Nguyen N."/>
            <person name="Okwuonu G."/>
            <person name="Parker D."/>
            <person name="Richards S."/>
            <person name="Ruiz S.J."/>
            <person name="Santibanez J."/>
            <person name="Savard J."/>
            <person name="Scherer S.E."/>
            <person name="Schneider B."/>
            <person name="Sodergren E."/>
            <person name="Tautz D."/>
            <person name="Vattahil S."/>
            <person name="Villasana D."/>
            <person name="White C.S."/>
            <person name="Wright R."/>
            <person name="Park Y."/>
            <person name="Beeman R.W."/>
            <person name="Lord J."/>
            <person name="Oppert B."/>
            <person name="Lorenzen M."/>
            <person name="Brown S."/>
            <person name="Wang L."/>
            <person name="Savard J."/>
            <person name="Tautz D."/>
            <person name="Richards S."/>
            <person name="Weinstock G."/>
            <person name="Gibbs R.A."/>
            <person name="Liu Y."/>
            <person name="Worley K."/>
            <person name="Weinstock G."/>
            <person name="Elsik C.G."/>
            <person name="Reese J.T."/>
            <person name="Elhaik E."/>
            <person name="Landan G."/>
            <person name="Graur D."/>
            <person name="Arensburger P."/>
            <person name="Atkinson P."/>
            <person name="Beeman R.W."/>
            <person name="Beidler J."/>
            <person name="Brown S.J."/>
            <person name="Demuth J.P."/>
            <person name="Drury D.W."/>
            <person name="Du Y.Z."/>
            <person name="Fujiwara H."/>
            <person name="Lorenzen M."/>
            <person name="Maselli V."/>
            <person name="Osanai M."/>
            <person name="Park Y."/>
            <person name="Robertson H.M."/>
            <person name="Tu Z."/>
            <person name="Wang J.J."/>
            <person name="Wang S."/>
            <person name="Richards S."/>
            <person name="Song H."/>
            <person name="Zhang L."/>
            <person name="Sodergren E."/>
            <person name="Werner D."/>
            <person name="Stanke M."/>
            <person name="Morgenstern B."/>
            <person name="Solovyev V."/>
            <person name="Kosarev P."/>
            <person name="Brown G."/>
            <person name="Chen H.C."/>
            <person name="Ermolaeva O."/>
            <person name="Hlavina W."/>
            <person name="Kapustin Y."/>
            <person name="Kiryutin B."/>
            <person name="Kitts P."/>
            <person name="Maglott D."/>
            <person name="Pruitt K."/>
            <person name="Sapojnikov V."/>
            <person name="Souvorov A."/>
            <person name="Mackey A.J."/>
            <person name="Waterhouse R.M."/>
            <person name="Wyder S."/>
            <person name="Zdobnov E.M."/>
            <person name="Zdobnov E.M."/>
            <person name="Wyder S."/>
            <person name="Kriventseva E.V."/>
            <person name="Kadowaki T."/>
            <person name="Bork P."/>
            <person name="Aranda M."/>
            <person name="Bao R."/>
            <person name="Beermann A."/>
            <person name="Berns N."/>
            <person name="Bolognesi R."/>
            <person name="Bonneton F."/>
            <person name="Bopp D."/>
            <person name="Brown S.J."/>
            <person name="Bucher G."/>
            <person name="Butts T."/>
            <person name="Chaumot A."/>
            <person name="Denell R.E."/>
            <person name="Ferrier D.E."/>
            <person name="Friedrich M."/>
            <person name="Gordon C.M."/>
            <person name="Jindra M."/>
            <person name="Klingler M."/>
            <person name="Lan Q."/>
            <person name="Lattorff H.M."/>
            <person name="Laudet V."/>
            <person name="von Levetsow C."/>
            <person name="Liu Z."/>
            <person name="Lutz R."/>
            <person name="Lynch J.A."/>
            <person name="da Fonseca R.N."/>
            <person name="Posnien N."/>
            <person name="Reuter R."/>
            <person name="Roth S."/>
            <person name="Savard J."/>
            <person name="Schinko J.B."/>
            <person name="Schmitt C."/>
            <person name="Schoppmeier M."/>
            <person name="Schroder R."/>
            <person name="Shippy T.D."/>
            <person name="Simonnet F."/>
            <person name="Marques-Souza H."/>
            <person name="Tautz D."/>
            <person name="Tomoyasu Y."/>
            <person name="Trauner J."/>
            <person name="Van der Zee M."/>
            <person name="Vervoort M."/>
            <person name="Wittkopp N."/>
            <person name="Wimmer E.A."/>
            <person name="Yang X."/>
            <person name="Jones A.K."/>
            <person name="Sattelle D.B."/>
            <person name="Ebert P.R."/>
            <person name="Nelson D."/>
            <person name="Scott J.G."/>
            <person name="Beeman R.W."/>
            <person name="Muthukrishnan S."/>
            <person name="Kramer K.J."/>
            <person name="Arakane Y."/>
            <person name="Beeman R.W."/>
            <person name="Zhu Q."/>
            <person name="Hogenkamp D."/>
            <person name="Dixit R."/>
            <person name="Oppert B."/>
            <person name="Jiang H."/>
            <person name="Zou Z."/>
            <person name="Marshall J."/>
            <person name="Elpidina E."/>
            <person name="Vinokurov K."/>
            <person name="Oppert C."/>
            <person name="Zou Z."/>
            <person name="Evans J."/>
            <person name="Lu Z."/>
            <person name="Zhao P."/>
            <person name="Sumathipala N."/>
            <person name="Altincicek B."/>
            <person name="Vilcinskas A."/>
            <person name="Williams M."/>
            <person name="Hultmark D."/>
            <person name="Hetru C."/>
            <person name="Jiang H."/>
            <person name="Grimmelikhuijzen C.J."/>
            <person name="Hauser F."/>
            <person name="Cazzamali G."/>
            <person name="Williamson M."/>
            <person name="Park Y."/>
            <person name="Li B."/>
            <person name="Tanaka Y."/>
            <person name="Predel R."/>
            <person name="Neupert S."/>
            <person name="Schachtner J."/>
            <person name="Verleyen P."/>
            <person name="Raible F."/>
            <person name="Bork P."/>
            <person name="Friedrich M."/>
            <person name="Walden K.K."/>
            <person name="Robertson H.M."/>
            <person name="Angeli S."/>
            <person name="Foret S."/>
            <person name="Bucher G."/>
            <person name="Schuetz S."/>
            <person name="Maleszka R."/>
            <person name="Wimmer E.A."/>
            <person name="Beeman R.W."/>
            <person name="Lorenzen M."/>
            <person name="Tomoyasu Y."/>
            <person name="Miller S.C."/>
            <person name="Grossmann D."/>
            <person name="Bucher G."/>
        </authorList>
    </citation>
    <scope>NUCLEOTIDE SEQUENCE [LARGE SCALE GENOMIC DNA]</scope>
    <source>
        <strain evidence="6 7">Georgia GA2</strain>
    </source>
</reference>
<dbReference type="SMART" id="SM00034">
    <property type="entry name" value="CLECT"/>
    <property type="match status" value="1"/>
</dbReference>
<keyword evidence="3" id="KW-0732">Signal</keyword>
<keyword evidence="4" id="KW-0430">Lectin</keyword>
<reference evidence="6 7" key="2">
    <citation type="journal article" date="2010" name="Nucleic Acids Res.">
        <title>BeetleBase in 2010: revisions to provide comprehensive genomic information for Tribolium castaneum.</title>
        <authorList>
            <person name="Kim H.S."/>
            <person name="Murphy T."/>
            <person name="Xia J."/>
            <person name="Caragea D."/>
            <person name="Park Y."/>
            <person name="Beeman R.W."/>
            <person name="Lorenzen M.D."/>
            <person name="Butcher S."/>
            <person name="Manak J.R."/>
            <person name="Brown S.J."/>
        </authorList>
    </citation>
    <scope>GENOME REANNOTATION</scope>
    <source>
        <strain evidence="6 7">Georgia GA2</strain>
    </source>
</reference>
<feature type="domain" description="C-type lectin" evidence="5">
    <location>
        <begin position="105"/>
        <end position="220"/>
    </location>
</feature>
<dbReference type="GO" id="GO:0030246">
    <property type="term" value="F:carbohydrate binding"/>
    <property type="evidence" value="ECO:0007669"/>
    <property type="project" value="UniProtKB-KW"/>
</dbReference>